<gene>
    <name evidence="1" type="ORF">NEZAVI_LOCUS15281</name>
</gene>
<dbReference type="Proteomes" id="UP001152798">
    <property type="component" value="Chromosome 7"/>
</dbReference>
<keyword evidence="2" id="KW-1185">Reference proteome</keyword>
<name>A0A9P0HSZ7_NEZVI</name>
<sequence>MFRNALVFSRGRGFYAEFLPTPRNRKFISLFHWSMFVYLIVRLNYNACISATDCIHVSFKNASRRILSFKKGIYG</sequence>
<protein>
    <submittedName>
        <fullName evidence="1">Uncharacterized protein</fullName>
    </submittedName>
</protein>
<evidence type="ECO:0000313" key="2">
    <source>
        <dbReference type="Proteomes" id="UP001152798"/>
    </source>
</evidence>
<evidence type="ECO:0000313" key="1">
    <source>
        <dbReference type="EMBL" id="CAH1407599.1"/>
    </source>
</evidence>
<accession>A0A9P0HSZ7</accession>
<proteinExistence type="predicted"/>
<dbReference type="AlphaFoldDB" id="A0A9P0HSZ7"/>
<reference evidence="1" key="1">
    <citation type="submission" date="2022-01" db="EMBL/GenBank/DDBJ databases">
        <authorList>
            <person name="King R."/>
        </authorList>
    </citation>
    <scope>NUCLEOTIDE SEQUENCE</scope>
</reference>
<organism evidence="1 2">
    <name type="scientific">Nezara viridula</name>
    <name type="common">Southern green stink bug</name>
    <name type="synonym">Cimex viridulus</name>
    <dbReference type="NCBI Taxonomy" id="85310"/>
    <lineage>
        <taxon>Eukaryota</taxon>
        <taxon>Metazoa</taxon>
        <taxon>Ecdysozoa</taxon>
        <taxon>Arthropoda</taxon>
        <taxon>Hexapoda</taxon>
        <taxon>Insecta</taxon>
        <taxon>Pterygota</taxon>
        <taxon>Neoptera</taxon>
        <taxon>Paraneoptera</taxon>
        <taxon>Hemiptera</taxon>
        <taxon>Heteroptera</taxon>
        <taxon>Panheteroptera</taxon>
        <taxon>Pentatomomorpha</taxon>
        <taxon>Pentatomoidea</taxon>
        <taxon>Pentatomidae</taxon>
        <taxon>Pentatominae</taxon>
        <taxon>Nezara</taxon>
    </lineage>
</organism>
<dbReference type="EMBL" id="OV725083">
    <property type="protein sequence ID" value="CAH1407599.1"/>
    <property type="molecule type" value="Genomic_DNA"/>
</dbReference>